<feature type="compositionally biased region" description="Basic and acidic residues" evidence="1">
    <location>
        <begin position="82"/>
        <end position="103"/>
    </location>
</feature>
<sequence>MYHVRGVPERYVGVTEKPASDSKRSLMCAAVRGGKSQIGGFFCFVPFFVFFSFFRFFPFFLQILCSKPPSPMFGGSSSESQCETKEGFEDSKPETEFKSSRIR</sequence>
<organism evidence="3 4">
    <name type="scientific">Trichoderma harzianum CBS 226.95</name>
    <dbReference type="NCBI Taxonomy" id="983964"/>
    <lineage>
        <taxon>Eukaryota</taxon>
        <taxon>Fungi</taxon>
        <taxon>Dikarya</taxon>
        <taxon>Ascomycota</taxon>
        <taxon>Pezizomycotina</taxon>
        <taxon>Sordariomycetes</taxon>
        <taxon>Hypocreomycetidae</taxon>
        <taxon>Hypocreales</taxon>
        <taxon>Hypocreaceae</taxon>
        <taxon>Trichoderma</taxon>
    </lineage>
</organism>
<evidence type="ECO:0000313" key="3">
    <source>
        <dbReference type="EMBL" id="PTB50821.1"/>
    </source>
</evidence>
<protein>
    <submittedName>
        <fullName evidence="3">Uncharacterized protein</fullName>
    </submittedName>
</protein>
<reference evidence="3 4" key="1">
    <citation type="submission" date="2016-07" db="EMBL/GenBank/DDBJ databases">
        <title>Multiple horizontal gene transfer events from other fungi enriched the ability of initially mycotrophic Trichoderma (Ascomycota) to feed on dead plant biomass.</title>
        <authorList>
            <consortium name="DOE Joint Genome Institute"/>
            <person name="Aerts A."/>
            <person name="Atanasova L."/>
            <person name="Chenthamara K."/>
            <person name="Zhang J."/>
            <person name="Grujic M."/>
            <person name="Henrissat B."/>
            <person name="Kuo A."/>
            <person name="Salamov A."/>
            <person name="Lipzen A."/>
            <person name="Labutti K."/>
            <person name="Barry K."/>
            <person name="Miao Y."/>
            <person name="Rahimi M.J."/>
            <person name="Shen Q."/>
            <person name="Grigoriev I.V."/>
            <person name="Kubicek C.P."/>
            <person name="Druzhinina I.S."/>
        </authorList>
    </citation>
    <scope>NUCLEOTIDE SEQUENCE [LARGE SCALE GENOMIC DNA]</scope>
    <source>
        <strain evidence="3 4">CBS 226.95</strain>
    </source>
</reference>
<feature type="region of interest" description="Disordered" evidence="1">
    <location>
        <begin position="71"/>
        <end position="103"/>
    </location>
</feature>
<proteinExistence type="predicted"/>
<feature type="transmembrane region" description="Helical" evidence="2">
    <location>
        <begin position="41"/>
        <end position="61"/>
    </location>
</feature>
<keyword evidence="2" id="KW-1133">Transmembrane helix</keyword>
<accession>A0A2T4A170</accession>
<dbReference type="Proteomes" id="UP000241690">
    <property type="component" value="Unassembled WGS sequence"/>
</dbReference>
<keyword evidence="2" id="KW-0812">Transmembrane</keyword>
<name>A0A2T4A170_TRIHA</name>
<evidence type="ECO:0000313" key="4">
    <source>
        <dbReference type="Proteomes" id="UP000241690"/>
    </source>
</evidence>
<evidence type="ECO:0000256" key="2">
    <source>
        <dbReference type="SAM" id="Phobius"/>
    </source>
</evidence>
<keyword evidence="2" id="KW-0472">Membrane</keyword>
<dbReference type="AlphaFoldDB" id="A0A2T4A170"/>
<dbReference type="EMBL" id="KZ679687">
    <property type="protein sequence ID" value="PTB50821.1"/>
    <property type="molecule type" value="Genomic_DNA"/>
</dbReference>
<gene>
    <name evidence="3" type="ORF">M431DRAFT_246060</name>
</gene>
<keyword evidence="4" id="KW-1185">Reference proteome</keyword>
<dbReference type="RefSeq" id="XP_024770498.1">
    <property type="nucleotide sequence ID" value="XM_024913745.1"/>
</dbReference>
<dbReference type="GeneID" id="36622308"/>
<evidence type="ECO:0000256" key="1">
    <source>
        <dbReference type="SAM" id="MobiDB-lite"/>
    </source>
</evidence>